<reference evidence="4 5" key="1">
    <citation type="journal article" date="2014" name="Genome Announc.">
        <title>Draft genome sequence of the pathogenic fungus Scedosporium apiospermum.</title>
        <authorList>
            <person name="Vandeputte P."/>
            <person name="Ghamrawi S."/>
            <person name="Rechenmann M."/>
            <person name="Iltis A."/>
            <person name="Giraud S."/>
            <person name="Fleury M."/>
            <person name="Thornton C."/>
            <person name="Delhaes L."/>
            <person name="Meyer W."/>
            <person name="Papon N."/>
            <person name="Bouchara J.P."/>
        </authorList>
    </citation>
    <scope>NUCLEOTIDE SEQUENCE [LARGE SCALE GENOMIC DNA]</scope>
    <source>
        <strain evidence="4 5">IHEM 14462</strain>
    </source>
</reference>
<evidence type="ECO:0000313" key="4">
    <source>
        <dbReference type="EMBL" id="KEZ40281.1"/>
    </source>
</evidence>
<keyword evidence="5" id="KW-1185">Reference proteome</keyword>
<evidence type="ECO:0000313" key="5">
    <source>
        <dbReference type="Proteomes" id="UP000028545"/>
    </source>
</evidence>
<feature type="transmembrane region" description="Helical" evidence="3">
    <location>
        <begin position="30"/>
        <end position="50"/>
    </location>
</feature>
<evidence type="ECO:0000256" key="3">
    <source>
        <dbReference type="SAM" id="Phobius"/>
    </source>
</evidence>
<keyword evidence="3" id="KW-1133">Transmembrane helix</keyword>
<feature type="region of interest" description="Disordered" evidence="2">
    <location>
        <begin position="147"/>
        <end position="193"/>
    </location>
</feature>
<dbReference type="RefSeq" id="XP_016640080.1">
    <property type="nucleotide sequence ID" value="XM_016789817.1"/>
</dbReference>
<evidence type="ECO:0000256" key="2">
    <source>
        <dbReference type="SAM" id="MobiDB-lite"/>
    </source>
</evidence>
<sequence length="715" mass="79529">MWYNSMNSLFTVNNHVSISLLSVTVTPSTFLAAFTISLLVISIYLSFYLAPISAITAPIRRIFALVKPKRKASPSTALLPLVAATGPYLRYLRRLRAAQKPRSCSAPRAGPTTPTSAAKRSKKMVAPAVLDPLDHLDASLQDFEPTTPLRFGYPSHHSGFRSEGTEAEESDDPDSASAGGYSPPAWRRLENGDRSNGFWRKSDNILGHFPNHRLQNQRVNGMMTPGYESAGEEDEVEDVLERAIRTRLPTGSLSPEKGLSPEPDRTLKIDEMVMKSVSPGMQIDTPDNYIRFALRAEVQHRTEPIDAAITFARTTLTTITRTWTSLATSVLVAFLSLATMRSLFLQPASQSPVPDLVKVAGLARSFEPLIYYSENGVAQVGDLQATSVAVWDLGESVRSSNMTSAAIIVKELDELSDSLKTLAIELTKFFANVDGDIDGYGLPFAPSSLPFRLYPYPFLPRLTERTKRILIVMDWARRELSQLRTLPTAPFSSALDNLYSALSPTHILETPTGDPTTLSRVLTSLFGRTSTQRTRQTLQRTFTEFLSVLEESINSELQASLALFALFEAIDQQFLNLARTVVRESTHQDEAHADLLSSLWTRILGPNAAEVAKYERNRQLLRNVREKTVRNKGILLDHNNRLLTLKANLESLRRKLVSPLVRSVNSSTLTVEEQIRGLEDVGGYLEDVRRRQKGKLMEMVYGGSAMRSNLIDERS</sequence>
<accession>A0A084FYW9</accession>
<dbReference type="HOGENOM" id="CLU_011243_2_0_1"/>
<name>A0A084FYW9_PSEDA</name>
<dbReference type="Proteomes" id="UP000028545">
    <property type="component" value="Unassembled WGS sequence"/>
</dbReference>
<dbReference type="OrthoDB" id="4202871at2759"/>
<feature type="region of interest" description="Disordered" evidence="2">
    <location>
        <begin position="99"/>
        <end position="123"/>
    </location>
</feature>
<comment type="caution">
    <text evidence="4">The sequence shown here is derived from an EMBL/GenBank/DDBJ whole genome shotgun (WGS) entry which is preliminary data.</text>
</comment>
<dbReference type="AlphaFoldDB" id="A0A084FYW9"/>
<dbReference type="KEGG" id="sapo:SAPIO_CDS8109"/>
<keyword evidence="3" id="KW-0812">Transmembrane</keyword>
<dbReference type="GeneID" id="27727181"/>
<dbReference type="EMBL" id="JOWA01000121">
    <property type="protein sequence ID" value="KEZ40281.1"/>
    <property type="molecule type" value="Genomic_DNA"/>
</dbReference>
<keyword evidence="3" id="KW-0472">Membrane</keyword>
<proteinExistence type="predicted"/>
<protein>
    <submittedName>
        <fullName evidence="4">Uncharacterized protein</fullName>
    </submittedName>
</protein>
<dbReference type="VEuPathDB" id="FungiDB:SAPIO_CDS8109"/>
<feature type="coiled-coil region" evidence="1">
    <location>
        <begin position="611"/>
        <end position="655"/>
    </location>
</feature>
<evidence type="ECO:0000256" key="1">
    <source>
        <dbReference type="SAM" id="Coils"/>
    </source>
</evidence>
<feature type="compositionally biased region" description="Acidic residues" evidence="2">
    <location>
        <begin position="165"/>
        <end position="174"/>
    </location>
</feature>
<dbReference type="OMA" id="PPGFRRY"/>
<feature type="transmembrane region" description="Helical" evidence="3">
    <location>
        <begin position="323"/>
        <end position="344"/>
    </location>
</feature>
<keyword evidence="1" id="KW-0175">Coiled coil</keyword>
<gene>
    <name evidence="4" type="ORF">SAPIO_CDS8109</name>
</gene>
<organism evidence="4 5">
    <name type="scientific">Pseudallescheria apiosperma</name>
    <name type="common">Scedosporium apiospermum</name>
    <dbReference type="NCBI Taxonomy" id="563466"/>
    <lineage>
        <taxon>Eukaryota</taxon>
        <taxon>Fungi</taxon>
        <taxon>Dikarya</taxon>
        <taxon>Ascomycota</taxon>
        <taxon>Pezizomycotina</taxon>
        <taxon>Sordariomycetes</taxon>
        <taxon>Hypocreomycetidae</taxon>
        <taxon>Microascales</taxon>
        <taxon>Microascaceae</taxon>
        <taxon>Scedosporium</taxon>
    </lineage>
</organism>